<gene>
    <name evidence="4" type="ORF">KC01_LOCUS38354</name>
</gene>
<feature type="compositionally biased region" description="Polar residues" evidence="2">
    <location>
        <begin position="746"/>
        <end position="828"/>
    </location>
</feature>
<dbReference type="PANTHER" id="PTHR10807:SF51">
    <property type="entry name" value="MYOTUBULARIN-RELATED PROTEIN 11"/>
    <property type="match status" value="1"/>
</dbReference>
<dbReference type="CDD" id="cd14595">
    <property type="entry name" value="PTP-MTMR11"/>
    <property type="match status" value="1"/>
</dbReference>
<keyword evidence="5" id="KW-1185">Reference proteome</keyword>
<dbReference type="InterPro" id="IPR010569">
    <property type="entry name" value="Myotubularin-like_Pase_dom"/>
</dbReference>
<name>A0AAV2MFM9_KNICA</name>
<dbReference type="InterPro" id="IPR029021">
    <property type="entry name" value="Prot-tyrosine_phosphatase-like"/>
</dbReference>
<dbReference type="InterPro" id="IPR022587">
    <property type="entry name" value="MTMR12-like_C"/>
</dbReference>
<evidence type="ECO:0000256" key="1">
    <source>
        <dbReference type="ARBA" id="ARBA00007471"/>
    </source>
</evidence>
<dbReference type="PROSITE" id="PS51339">
    <property type="entry name" value="PPASE_MYOTUBULARIN"/>
    <property type="match status" value="1"/>
</dbReference>
<dbReference type="Proteomes" id="UP001497482">
    <property type="component" value="Chromosome 7"/>
</dbReference>
<protein>
    <recommendedName>
        <fullName evidence="3">Myotubularin phosphatase domain-containing protein</fullName>
    </recommendedName>
</protein>
<dbReference type="Pfam" id="PF12578">
    <property type="entry name" value="3-PAP"/>
    <property type="match status" value="1"/>
</dbReference>
<feature type="region of interest" description="Disordered" evidence="2">
    <location>
        <begin position="742"/>
        <end position="863"/>
    </location>
</feature>
<dbReference type="AlphaFoldDB" id="A0AAV2MFM9"/>
<dbReference type="Pfam" id="PF06602">
    <property type="entry name" value="Myotub-related"/>
    <property type="match status" value="2"/>
</dbReference>
<accession>A0AAV2MFM9</accession>
<evidence type="ECO:0000313" key="4">
    <source>
        <dbReference type="EMBL" id="CAL1611974.1"/>
    </source>
</evidence>
<dbReference type="PANTHER" id="PTHR10807">
    <property type="entry name" value="MYOTUBULARIN-RELATED"/>
    <property type="match status" value="1"/>
</dbReference>
<dbReference type="GO" id="GO:0016020">
    <property type="term" value="C:membrane"/>
    <property type="evidence" value="ECO:0007669"/>
    <property type="project" value="TreeGrafter"/>
</dbReference>
<evidence type="ECO:0000313" key="5">
    <source>
        <dbReference type="Proteomes" id="UP001497482"/>
    </source>
</evidence>
<proteinExistence type="inferred from homology"/>
<dbReference type="InterPro" id="IPR030564">
    <property type="entry name" value="Myotubularin"/>
</dbReference>
<dbReference type="GO" id="GO:0005737">
    <property type="term" value="C:cytoplasm"/>
    <property type="evidence" value="ECO:0007669"/>
    <property type="project" value="TreeGrafter"/>
</dbReference>
<evidence type="ECO:0000259" key="3">
    <source>
        <dbReference type="PROSITE" id="PS51339"/>
    </source>
</evidence>
<dbReference type="SUPFAM" id="SSF52799">
    <property type="entry name" value="(Phosphotyrosine protein) phosphatases II"/>
    <property type="match status" value="1"/>
</dbReference>
<sequence length="863" mass="96588">MLSGSKNTFKVRQMEPMLKERMLSQSGASARSRDILGLRCLPGECVLQRVPMVRKKLTSREGRGWLSGTLFCTHFRVAFVPQDTPEQLDNADPVLLGDHDVALAAIEKVVVVGPNRTKQVSASSSLKFTPEELLLFCRDMRVVCLLFDRLTPDAHVLQMTYTIAKTYQPLKPGSVLAFQNAALGSVEMKQFLSNRSRDPHMNWFETAQDWNQELERCGAVGWRVSAVNERFEMATSLSRFVVVPQRVLDTELKKTFAHFSEGRIPRWSWRHPRGADLLRMSSFQNNIYHEKDDIRNLELVLFGGHSSLCVVVELGEELPSTLDIHLSHSRLRALCLGDVSSSMTVPDDKWLSSLESTHWLHHTRACLRKASEVCCLLRSGHMTVALQEAEDRDMGCLVSSLVQVMCDPHSRTQRGFQSLLQKEWVTAGHRFYSRLNYHRDCDKDESPVFLLFLDCVWQLWAQFPSRFQLTEDFLLALHDSLHLPLFSTFLANSQRERLKSSQHVGQSYTRVEGWRDVPLELEDLCDPPLPPVWDWDLQYSKERQASFTQPIPSPTPPQPLLNGNLNTGTDTLRMADTIPGSVFLLSRGSFSCPPQLPPWRSSLSSSVYRKSHRRALSSEHVPGLERLLKAWALADFPHTLTSHSGPQGPLDPYEPLLPLLMGPCLGLWRQCYLRGAIHAQAFSHPLSSPQPHPVERLSRQVQQLRTQLSQVPVPKEPCSPETPMGLQRDLNQNANNSTFLFPAARSSKTPSPQQSSRPAAGPQQSSRPAAGPQQSSRPAAGPQQSSRPAAGPQQSSRPAAGPQQSSRPAAGPQQSSRPAAGPQQSSPQRSHKHTFLFRASSPGRRRSTAPEAQSQSCRPHTAS</sequence>
<comment type="similarity">
    <text evidence="1">Belongs to the protein-tyrosine phosphatase family. Non-receptor class myotubularin subfamily.</text>
</comment>
<organism evidence="4 5">
    <name type="scientific">Knipowitschia caucasica</name>
    <name type="common">Caucasian dwarf goby</name>
    <name type="synonym">Pomatoschistus caucasicus</name>
    <dbReference type="NCBI Taxonomy" id="637954"/>
    <lineage>
        <taxon>Eukaryota</taxon>
        <taxon>Metazoa</taxon>
        <taxon>Chordata</taxon>
        <taxon>Craniata</taxon>
        <taxon>Vertebrata</taxon>
        <taxon>Euteleostomi</taxon>
        <taxon>Actinopterygii</taxon>
        <taxon>Neopterygii</taxon>
        <taxon>Teleostei</taxon>
        <taxon>Neoteleostei</taxon>
        <taxon>Acanthomorphata</taxon>
        <taxon>Gobiaria</taxon>
        <taxon>Gobiiformes</taxon>
        <taxon>Gobioidei</taxon>
        <taxon>Gobiidae</taxon>
        <taxon>Gobiinae</taxon>
        <taxon>Knipowitschia</taxon>
    </lineage>
</organism>
<dbReference type="SUPFAM" id="SSF50729">
    <property type="entry name" value="PH domain-like"/>
    <property type="match status" value="1"/>
</dbReference>
<dbReference type="GO" id="GO:0046856">
    <property type="term" value="P:phosphatidylinositol dephosphorylation"/>
    <property type="evidence" value="ECO:0007669"/>
    <property type="project" value="TreeGrafter"/>
</dbReference>
<feature type="domain" description="Myotubularin phosphatase" evidence="3">
    <location>
        <begin position="204"/>
        <end position="672"/>
    </location>
</feature>
<feature type="region of interest" description="Disordered" evidence="2">
    <location>
        <begin position="707"/>
        <end position="730"/>
    </location>
</feature>
<evidence type="ECO:0000256" key="2">
    <source>
        <dbReference type="SAM" id="MobiDB-lite"/>
    </source>
</evidence>
<feature type="compositionally biased region" description="Polar residues" evidence="2">
    <location>
        <begin position="850"/>
        <end position="863"/>
    </location>
</feature>
<reference evidence="4 5" key="1">
    <citation type="submission" date="2024-04" db="EMBL/GenBank/DDBJ databases">
        <authorList>
            <person name="Waldvogel A.-M."/>
            <person name="Schoenle A."/>
        </authorList>
    </citation>
    <scope>NUCLEOTIDE SEQUENCE [LARGE SCALE GENOMIC DNA]</scope>
</reference>
<dbReference type="EMBL" id="OZ035829">
    <property type="protein sequence ID" value="CAL1611974.1"/>
    <property type="molecule type" value="Genomic_DNA"/>
</dbReference>